<dbReference type="Proteomes" id="UP000193411">
    <property type="component" value="Unassembled WGS sequence"/>
</dbReference>
<proteinExistence type="predicted"/>
<dbReference type="PROSITE" id="PS51318">
    <property type="entry name" value="TAT"/>
    <property type="match status" value="1"/>
</dbReference>
<protein>
    <recommendedName>
        <fullName evidence="3">Cytochrome c domain-containing protein</fullName>
    </recommendedName>
</protein>
<dbReference type="AlphaFoldDB" id="A0A1Y2HTQ6"/>
<dbReference type="EMBL" id="MCFL01000010">
    <property type="protein sequence ID" value="ORZ37975.1"/>
    <property type="molecule type" value="Genomic_DNA"/>
</dbReference>
<comment type="caution">
    <text evidence="1">The sequence shown here is derived from an EMBL/GenBank/DDBJ whole genome shotgun (WGS) entry which is preliminary data.</text>
</comment>
<evidence type="ECO:0000313" key="2">
    <source>
        <dbReference type="Proteomes" id="UP000193411"/>
    </source>
</evidence>
<accession>A0A1Y2HTQ6</accession>
<sequence length="169" mass="17827">MYMPPPTSDETCARLTVATQPLMCRRSFLLAVYILVLSAAIAGQCGRPQVKAISTWAPTRQSQREPPETLASTDIKLLHAHYINKGMLYITERQCQACHGILVGLAGSAYGNDAGVLDKLDAVLTSTDDGSGTMNVVGDGIQFLATALDAGLVVSMVDVFAPKGSGNLA</sequence>
<keyword evidence="2" id="KW-1185">Reference proteome</keyword>
<evidence type="ECO:0008006" key="3">
    <source>
        <dbReference type="Google" id="ProtNLM"/>
    </source>
</evidence>
<organism evidence="1 2">
    <name type="scientific">Catenaria anguillulae PL171</name>
    <dbReference type="NCBI Taxonomy" id="765915"/>
    <lineage>
        <taxon>Eukaryota</taxon>
        <taxon>Fungi</taxon>
        <taxon>Fungi incertae sedis</taxon>
        <taxon>Blastocladiomycota</taxon>
        <taxon>Blastocladiomycetes</taxon>
        <taxon>Blastocladiales</taxon>
        <taxon>Catenariaceae</taxon>
        <taxon>Catenaria</taxon>
    </lineage>
</organism>
<name>A0A1Y2HTQ6_9FUNG</name>
<evidence type="ECO:0000313" key="1">
    <source>
        <dbReference type="EMBL" id="ORZ37975.1"/>
    </source>
</evidence>
<reference evidence="1 2" key="1">
    <citation type="submission" date="2016-07" db="EMBL/GenBank/DDBJ databases">
        <title>Pervasive Adenine N6-methylation of Active Genes in Fungi.</title>
        <authorList>
            <consortium name="DOE Joint Genome Institute"/>
            <person name="Mondo S.J."/>
            <person name="Dannebaum R.O."/>
            <person name="Kuo R.C."/>
            <person name="Labutti K."/>
            <person name="Haridas S."/>
            <person name="Kuo A."/>
            <person name="Salamov A."/>
            <person name="Ahrendt S.R."/>
            <person name="Lipzen A."/>
            <person name="Sullivan W."/>
            <person name="Andreopoulos W.B."/>
            <person name="Clum A."/>
            <person name="Lindquist E."/>
            <person name="Daum C."/>
            <person name="Ramamoorthy G.K."/>
            <person name="Gryganskyi A."/>
            <person name="Culley D."/>
            <person name="Magnuson J.K."/>
            <person name="James T.Y."/>
            <person name="O'Malley M.A."/>
            <person name="Stajich J.E."/>
            <person name="Spatafora J.W."/>
            <person name="Visel A."/>
            <person name="Grigoriev I.V."/>
        </authorList>
    </citation>
    <scope>NUCLEOTIDE SEQUENCE [LARGE SCALE GENOMIC DNA]</scope>
    <source>
        <strain evidence="1 2">PL171</strain>
    </source>
</reference>
<gene>
    <name evidence="1" type="ORF">BCR44DRAFT_273856</name>
</gene>
<dbReference type="InterPro" id="IPR006311">
    <property type="entry name" value="TAT_signal"/>
</dbReference>